<comment type="caution">
    <text evidence="1">The sequence shown here is derived from an EMBL/GenBank/DDBJ whole genome shotgun (WGS) entry which is preliminary data.</text>
</comment>
<evidence type="ECO:0000313" key="2">
    <source>
        <dbReference type="Proteomes" id="UP000244081"/>
    </source>
</evidence>
<organism evidence="1 2">
    <name type="scientific">Breoghania corrubedonensis</name>
    <dbReference type="NCBI Taxonomy" id="665038"/>
    <lineage>
        <taxon>Bacteria</taxon>
        <taxon>Pseudomonadati</taxon>
        <taxon>Pseudomonadota</taxon>
        <taxon>Alphaproteobacteria</taxon>
        <taxon>Hyphomicrobiales</taxon>
        <taxon>Stappiaceae</taxon>
        <taxon>Breoghania</taxon>
    </lineage>
</organism>
<dbReference type="AlphaFoldDB" id="A0A2T5VB94"/>
<keyword evidence="2" id="KW-1185">Reference proteome</keyword>
<dbReference type="EMBL" id="QAYG01000003">
    <property type="protein sequence ID" value="PTW61023.1"/>
    <property type="molecule type" value="Genomic_DNA"/>
</dbReference>
<dbReference type="InterPro" id="IPR011006">
    <property type="entry name" value="CheY-like_superfamily"/>
</dbReference>
<accession>A0A2T5VB94</accession>
<dbReference type="RefSeq" id="WP_146177383.1">
    <property type="nucleotide sequence ID" value="NZ_QAYG01000003.1"/>
</dbReference>
<sequence>MKVDRKMPLTGTVAALCEPGRGNDEFWDDLGHMIGRLHRFTRPEQLNELLQSDGAVEAVVVDGLGMPIEDFVRLAHATERVLGDKDIPLVCLAAGPFHGAETLRPDAILTHPIPPVAVASQIHSLIRLNTRKREAGVRIDTLKQLGNDVPRPSMSVSGGQADNRPSLLVVGTRGNFAQIESVLGVKIQLVAALSADMANLYLSWKFFDAVVLDQENADAIDTLMLLRNNPVHHDLPVILLTEGLDKETAEEAYRSQANDVLTLRSTQADLFLRLTTSIRARRLDRQTQEMLLRSQDALEGANGAISAKSFRFYLHNAKNAAHHQNKPLTVMRLSIEPVCEPLTETQALQVDRPALRLIRRLVRMEDLAVIVEGTGIVTVFPDTDKASAELSLARIRGVLRNTQVTLEIGASPLRLDASAKIAEVHTAA</sequence>
<dbReference type="Proteomes" id="UP000244081">
    <property type="component" value="Unassembled WGS sequence"/>
</dbReference>
<name>A0A2T5VB94_9HYPH</name>
<dbReference type="OrthoDB" id="8431543at2"/>
<reference evidence="1 2" key="1">
    <citation type="submission" date="2018-04" db="EMBL/GenBank/DDBJ databases">
        <title>Genomic Encyclopedia of Archaeal and Bacterial Type Strains, Phase II (KMG-II): from individual species to whole genera.</title>
        <authorList>
            <person name="Goeker M."/>
        </authorList>
    </citation>
    <scope>NUCLEOTIDE SEQUENCE [LARGE SCALE GENOMIC DNA]</scope>
    <source>
        <strain evidence="1 2">DSM 23382</strain>
    </source>
</reference>
<proteinExistence type="predicted"/>
<protein>
    <submittedName>
        <fullName evidence="1">PleD family two-component response regulator</fullName>
    </submittedName>
</protein>
<dbReference type="SUPFAM" id="SSF52172">
    <property type="entry name" value="CheY-like"/>
    <property type="match status" value="1"/>
</dbReference>
<gene>
    <name evidence="1" type="ORF">C8N35_103205</name>
</gene>
<dbReference type="Gene3D" id="3.40.50.2300">
    <property type="match status" value="1"/>
</dbReference>
<evidence type="ECO:0000313" key="1">
    <source>
        <dbReference type="EMBL" id="PTW61023.1"/>
    </source>
</evidence>